<organism evidence="1 2">
    <name type="scientific">Lactobacillus phage SAC12B</name>
    <dbReference type="NCBI Taxonomy" id="2510941"/>
    <lineage>
        <taxon>Viruses</taxon>
        <taxon>Duplodnaviria</taxon>
        <taxon>Heunggongvirae</taxon>
        <taxon>Uroviricota</taxon>
        <taxon>Caudoviricetes</taxon>
        <taxon>Herelleviridae</taxon>
        <taxon>Tybeckvirus</taxon>
        <taxon>Tybeckvirus SAC12B</taxon>
    </lineage>
</organism>
<sequence>MITMKQVTDSLNKMDYISKAATLNMLHYDMWNALVDSKNFKEAYQEFKRDSDYTYGSNTPITEEDFPELMLDSENKIKKATVYAVNNNLINLEDISYLFE</sequence>
<evidence type="ECO:0000313" key="1">
    <source>
        <dbReference type="EMBL" id="QBJ03799.1"/>
    </source>
</evidence>
<gene>
    <name evidence="1" type="ORF">SAC12B_0010</name>
</gene>
<proteinExistence type="predicted"/>
<protein>
    <submittedName>
        <fullName evidence="1">Uncharacterized protein</fullName>
    </submittedName>
</protein>
<keyword evidence="2" id="KW-1185">Reference proteome</keyword>
<name>A0A4Y5FF95_9CAUD</name>
<reference evidence="1" key="1">
    <citation type="submission" date="2019-02" db="EMBL/GenBank/DDBJ databases">
        <title>Isolation of virulent Lactobacillus brevis phages.</title>
        <authorList>
            <person name="Feyereisen M."/>
            <person name="Mahony J."/>
            <person name="O'Sullivan T."/>
            <person name="van Sinderen D."/>
        </authorList>
    </citation>
    <scope>NUCLEOTIDE SEQUENCE [LARGE SCALE GENOMIC DNA]</scope>
</reference>
<dbReference type="EMBL" id="MK504446">
    <property type="protein sequence ID" value="QBJ03799.1"/>
    <property type="molecule type" value="Genomic_DNA"/>
</dbReference>
<evidence type="ECO:0000313" key="2">
    <source>
        <dbReference type="Proteomes" id="UP000306187"/>
    </source>
</evidence>
<accession>A0A4Y5FF95</accession>
<dbReference type="Proteomes" id="UP000306187">
    <property type="component" value="Segment"/>
</dbReference>